<protein>
    <submittedName>
        <fullName evidence="1">Uncharacterized protein</fullName>
    </submittedName>
</protein>
<dbReference type="InterPro" id="IPR008042">
    <property type="entry name" value="Retrotrans_Pao"/>
</dbReference>
<dbReference type="EnsemblMetazoa" id="Aqu2.1.11497_001">
    <property type="protein sequence ID" value="Aqu2.1.11497_001"/>
    <property type="gene ID" value="Aqu2.1.11497"/>
</dbReference>
<accession>A0A1X7TAN4</accession>
<dbReference type="AlphaFoldDB" id="A0A1X7TAN4"/>
<sequence length="65" mass="7385">MVSVVSRIFDPIGIASPVTIQAKLLLQELHKANIEWDGVIGGERLNRYCKVLRVIRESETIRVPR</sequence>
<evidence type="ECO:0000313" key="1">
    <source>
        <dbReference type="EnsemblMetazoa" id="Aqu2.1.11497_001"/>
    </source>
</evidence>
<reference evidence="1" key="1">
    <citation type="submission" date="2017-05" db="UniProtKB">
        <authorList>
            <consortium name="EnsemblMetazoa"/>
        </authorList>
    </citation>
    <scope>IDENTIFICATION</scope>
</reference>
<proteinExistence type="predicted"/>
<dbReference type="Pfam" id="PF05380">
    <property type="entry name" value="Peptidase_A17"/>
    <property type="match status" value="1"/>
</dbReference>
<name>A0A1X7TAN4_AMPQE</name>
<dbReference type="InParanoid" id="A0A1X7TAN4"/>
<organism evidence="1">
    <name type="scientific">Amphimedon queenslandica</name>
    <name type="common">Sponge</name>
    <dbReference type="NCBI Taxonomy" id="400682"/>
    <lineage>
        <taxon>Eukaryota</taxon>
        <taxon>Metazoa</taxon>
        <taxon>Porifera</taxon>
        <taxon>Demospongiae</taxon>
        <taxon>Heteroscleromorpha</taxon>
        <taxon>Haplosclerida</taxon>
        <taxon>Niphatidae</taxon>
        <taxon>Amphimedon</taxon>
    </lineage>
</organism>